<dbReference type="InterPro" id="IPR019481">
    <property type="entry name" value="TFIIIC_triple_barrel"/>
</dbReference>
<dbReference type="Proteomes" id="UP000076874">
    <property type="component" value="Unassembled WGS sequence"/>
</dbReference>
<reference evidence="3 4" key="1">
    <citation type="journal article" date="2016" name="Genome Biol. Evol.">
        <title>Divergent and convergent evolution of fungal pathogenicity.</title>
        <authorList>
            <person name="Shang Y."/>
            <person name="Xiao G."/>
            <person name="Zheng P."/>
            <person name="Cen K."/>
            <person name="Zhan S."/>
            <person name="Wang C."/>
        </authorList>
    </citation>
    <scope>NUCLEOTIDE SEQUENCE [LARGE SCALE GENOMIC DNA]</scope>
    <source>
        <strain evidence="3 4">RCEF 264</strain>
    </source>
</reference>
<protein>
    <submittedName>
        <fullName evidence="3">Transcription factor TFIIIC, tau55-related protein</fullName>
    </submittedName>
</protein>
<comment type="caution">
    <text evidence="3">The sequence shown here is derived from an EMBL/GenBank/DDBJ whole genome shotgun (WGS) entry which is preliminary data.</text>
</comment>
<dbReference type="OrthoDB" id="1877767at2759"/>
<feature type="compositionally biased region" description="Basic and acidic residues" evidence="1">
    <location>
        <begin position="448"/>
        <end position="457"/>
    </location>
</feature>
<feature type="compositionally biased region" description="Acidic residues" evidence="1">
    <location>
        <begin position="350"/>
        <end position="370"/>
    </location>
</feature>
<accession>A0A162JA13</accession>
<feature type="compositionally biased region" description="Basic residues" evidence="1">
    <location>
        <begin position="328"/>
        <end position="344"/>
    </location>
</feature>
<feature type="compositionally biased region" description="Basic and acidic residues" evidence="1">
    <location>
        <begin position="84"/>
        <end position="101"/>
    </location>
</feature>
<gene>
    <name evidence="3" type="ORF">SPI_02679</name>
</gene>
<feature type="compositionally biased region" description="Acidic residues" evidence="1">
    <location>
        <begin position="117"/>
        <end position="132"/>
    </location>
</feature>
<dbReference type="STRING" id="1081102.A0A162JA13"/>
<organism evidence="3 4">
    <name type="scientific">Niveomyces insectorum RCEF 264</name>
    <dbReference type="NCBI Taxonomy" id="1081102"/>
    <lineage>
        <taxon>Eukaryota</taxon>
        <taxon>Fungi</taxon>
        <taxon>Dikarya</taxon>
        <taxon>Ascomycota</taxon>
        <taxon>Pezizomycotina</taxon>
        <taxon>Sordariomycetes</taxon>
        <taxon>Hypocreomycetidae</taxon>
        <taxon>Hypocreales</taxon>
        <taxon>Cordycipitaceae</taxon>
        <taxon>Niveomyces</taxon>
    </lineage>
</organism>
<evidence type="ECO:0000256" key="1">
    <source>
        <dbReference type="SAM" id="MobiDB-lite"/>
    </source>
</evidence>
<feature type="region of interest" description="Disordered" evidence="1">
    <location>
        <begin position="320"/>
        <end position="470"/>
    </location>
</feature>
<dbReference type="EMBL" id="AZHD01000003">
    <property type="protein sequence ID" value="OAA65892.1"/>
    <property type="molecule type" value="Genomic_DNA"/>
</dbReference>
<feature type="compositionally biased region" description="Acidic residues" evidence="1">
    <location>
        <begin position="413"/>
        <end position="439"/>
    </location>
</feature>
<evidence type="ECO:0000313" key="3">
    <source>
        <dbReference type="EMBL" id="OAA65892.1"/>
    </source>
</evidence>
<keyword evidence="4" id="KW-1185">Reference proteome</keyword>
<proteinExistence type="predicted"/>
<sequence length="470" mass="52151">MDDTYVSETPIPDSLPPYEATAADAAVAAGDEDAEWEYEYSTTETETHLVTLDLSIPEFLHRNDEHIVHNTRGGFRSWMNPLVIKDDAPTPRDSSTKEGTKRRSTQPQQDRGGAEGREDDDDDDDDNDNDSDNSERIAAVRRRPGLKEEDGAAQKKNEQQGVGEPDPTDIQILELHAAEPILAYRGMVFQGAWAEHIGTEMLFTEHEEPPSSTTASAPPALPLAAVRRLPQDVDLLGASTARISCTPVELRLRKDIQQAERLENARKRLSVKIPVPQRASAQQKKQAAFLETLMAIKRRRGEKDVVTVNAVETTQSTVRDDADEAQLQKKKKAQMMRYQRRLKRQRDTAAEEVGEAEAEAEAEAEGEAEAESAHHGETSRPPVAPASRRGWKRRRTDISRIVGDLTLGSDHSSDDEDNNNKEEEEEEEDDNVDGDDDENGANSNRAISESRDARSDSDSSSVGTRDHDGD</sequence>
<evidence type="ECO:0000313" key="4">
    <source>
        <dbReference type="Proteomes" id="UP000076874"/>
    </source>
</evidence>
<dbReference type="Pfam" id="PF10419">
    <property type="entry name" value="TFIIIC_sub6"/>
    <property type="match status" value="1"/>
</dbReference>
<feature type="domain" description="Transcription factor TFIIIC triple barrel" evidence="2">
    <location>
        <begin position="43"/>
        <end position="250"/>
    </location>
</feature>
<dbReference type="Gene3D" id="2.60.40.4370">
    <property type="match status" value="1"/>
</dbReference>
<feature type="region of interest" description="Disordered" evidence="1">
    <location>
        <begin position="82"/>
        <end position="166"/>
    </location>
</feature>
<name>A0A162JA13_9HYPO</name>
<feature type="compositionally biased region" description="Basic and acidic residues" evidence="1">
    <location>
        <begin position="145"/>
        <end position="158"/>
    </location>
</feature>
<dbReference type="AlphaFoldDB" id="A0A162JA13"/>
<evidence type="ECO:0000259" key="2">
    <source>
        <dbReference type="Pfam" id="PF10419"/>
    </source>
</evidence>